<feature type="compositionally biased region" description="Polar residues" evidence="1">
    <location>
        <begin position="87"/>
        <end position="103"/>
    </location>
</feature>
<feature type="region of interest" description="Disordered" evidence="1">
    <location>
        <begin position="21"/>
        <end position="121"/>
    </location>
</feature>
<name>A0A3P8KDU2_9TREM</name>
<feature type="region of interest" description="Disordered" evidence="1">
    <location>
        <begin position="631"/>
        <end position="671"/>
    </location>
</feature>
<dbReference type="Proteomes" id="UP000269396">
    <property type="component" value="Unassembled WGS sequence"/>
</dbReference>
<evidence type="ECO:0000313" key="2">
    <source>
        <dbReference type="EMBL" id="VDP76876.1"/>
    </source>
</evidence>
<dbReference type="AlphaFoldDB" id="A0A3P8KDU2"/>
<evidence type="ECO:0000256" key="1">
    <source>
        <dbReference type="SAM" id="MobiDB-lite"/>
    </source>
</evidence>
<proteinExistence type="predicted"/>
<accession>A0A3P8KDU2</accession>
<feature type="compositionally biased region" description="Low complexity" evidence="1">
    <location>
        <begin position="534"/>
        <end position="546"/>
    </location>
</feature>
<dbReference type="PANTHER" id="PTHR22619">
    <property type="entry name" value="ZINC FINGER SWIM DOMAIN CONTAINING PROTEIN 4, 5, 6"/>
    <property type="match status" value="1"/>
</dbReference>
<dbReference type="EMBL" id="UZAL01040335">
    <property type="protein sequence ID" value="VDP76876.1"/>
    <property type="molecule type" value="Genomic_DNA"/>
</dbReference>
<feature type="compositionally biased region" description="Basic and acidic residues" evidence="1">
    <location>
        <begin position="71"/>
        <end position="86"/>
    </location>
</feature>
<keyword evidence="3" id="KW-1185">Reference proteome</keyword>
<protein>
    <submittedName>
        <fullName evidence="2">Uncharacterized protein</fullName>
    </submittedName>
</protein>
<dbReference type="PANTHER" id="PTHR22619:SF1">
    <property type="entry name" value="ZINC FINGER SWIM DOMAIN-CONTAINING PROTEIN 8"/>
    <property type="match status" value="1"/>
</dbReference>
<dbReference type="GO" id="GO:0031462">
    <property type="term" value="C:Cul2-RING ubiquitin ligase complex"/>
    <property type="evidence" value="ECO:0007669"/>
    <property type="project" value="TreeGrafter"/>
</dbReference>
<feature type="region of interest" description="Disordered" evidence="1">
    <location>
        <begin position="526"/>
        <end position="546"/>
    </location>
</feature>
<organism evidence="2 3">
    <name type="scientific">Schistosoma mattheei</name>
    <dbReference type="NCBI Taxonomy" id="31246"/>
    <lineage>
        <taxon>Eukaryota</taxon>
        <taxon>Metazoa</taxon>
        <taxon>Spiralia</taxon>
        <taxon>Lophotrochozoa</taxon>
        <taxon>Platyhelminthes</taxon>
        <taxon>Trematoda</taxon>
        <taxon>Digenea</taxon>
        <taxon>Strigeidida</taxon>
        <taxon>Schistosomatoidea</taxon>
        <taxon>Schistosomatidae</taxon>
        <taxon>Schistosoma</taxon>
    </lineage>
</organism>
<feature type="compositionally biased region" description="Low complexity" evidence="1">
    <location>
        <begin position="631"/>
        <end position="663"/>
    </location>
</feature>
<feature type="compositionally biased region" description="Acidic residues" evidence="1">
    <location>
        <begin position="104"/>
        <end position="121"/>
    </location>
</feature>
<feature type="compositionally biased region" description="Low complexity" evidence="1">
    <location>
        <begin position="22"/>
        <end position="35"/>
    </location>
</feature>
<reference evidence="2 3" key="1">
    <citation type="submission" date="2018-11" db="EMBL/GenBank/DDBJ databases">
        <authorList>
            <consortium name="Pathogen Informatics"/>
        </authorList>
    </citation>
    <scope>NUCLEOTIDE SEQUENCE [LARGE SCALE GENOMIC DNA]</scope>
    <source>
        <strain>Denwood</strain>
        <strain evidence="3">Zambia</strain>
    </source>
</reference>
<evidence type="ECO:0000313" key="3">
    <source>
        <dbReference type="Proteomes" id="UP000269396"/>
    </source>
</evidence>
<sequence length="691" mass="77189">MDNLHCTTLYDVRRKISRHLNTTDTTTSAPETTSSDNSPAVTRRLILIGAKSSEAQTTESSDGGGGCGVIAEHESKDYIQRSDNDRQVSTVDDNVIQSPFSSFSDDEVDDGDDDEDDDDNECIPTEIVTKQSVANNMGVSNENNNTNNSLRTNVVQSVPNNTYIHSGSNYESRNNSKFNFTSKISTCSLPIRNLSTATGPYRLRIGWHSHLKRPPPQPLSDSMAFHAFQLAETIRECAGGPSTSGSMFVAETEANDTVHRNLQLISFQLGLYGLGLFNRLLPSWQNRTFSRNGGWISQQVFEIGIPAACILYHSWQQHLTAAELTAISFQLSRTNNRSLVDVAAELCLASLSLCTALKPQELYRALEQCGEHSSHTLERGLLCVERSAYQSSHDILPEIYFFIARSWYTLYHSTNKEFEQALNSLESFNNSNQSSLKIRNDNENLSMFNKNNTTNTILSDSNIHVYPNLTNSIQELTNNDINNNSSVTSNNSDISNNATINTAITTTATTINNNSNNSITEMSLVSDSNHATSDNKSNNNNSSNGINLTSNDLVNAWYYYQSVNLLPQPIVRGDQQPHHQHQEQPNQLMYNASMLSPVNFNYGGLPLGQQQHQYASFPYYMNVLSLQTRQSLSQQQTNNNLLNNNNPQLQSTTPPTQRQQSAHPPHHHHLPYYLPQSQHIISSIQVRSFLY</sequence>
<gene>
    <name evidence="2" type="ORF">SMTD_LOCUS18365</name>
</gene>